<keyword evidence="3" id="KW-0731">Sigma factor</keyword>
<organism evidence="7 8">
    <name type="scientific">Pseudonocardia humida</name>
    <dbReference type="NCBI Taxonomy" id="2800819"/>
    <lineage>
        <taxon>Bacteria</taxon>
        <taxon>Bacillati</taxon>
        <taxon>Actinomycetota</taxon>
        <taxon>Actinomycetes</taxon>
        <taxon>Pseudonocardiales</taxon>
        <taxon>Pseudonocardiaceae</taxon>
        <taxon>Pseudonocardia</taxon>
    </lineage>
</organism>
<comment type="similarity">
    <text evidence="1">Belongs to the sigma-70 factor family. ECF subfamily.</text>
</comment>
<dbReference type="Gene3D" id="1.10.10.10">
    <property type="entry name" value="Winged helix-like DNA-binding domain superfamily/Winged helix DNA-binding domain"/>
    <property type="match status" value="1"/>
</dbReference>
<dbReference type="Gene3D" id="1.10.1740.10">
    <property type="match status" value="1"/>
</dbReference>
<sequence length="189" mass="20527">MTRPPVPATPAVADLLALAGQGDDRAWAEILRRYGDLVRGVTRSFRLQDADARDAEQRTWLRLLENLAAVRDPDRLGGWLATTASRECLRILREGRGTVVSGMDAVPAPVDDVEQRVVDADTAARLWDIIGGLPPRGRTVMRALFGGEARPYAEVSRITGIPVGSLGPTRARVLDQVRARFEAEPAPVG</sequence>
<dbReference type="InterPro" id="IPR013324">
    <property type="entry name" value="RNA_pol_sigma_r3/r4-like"/>
</dbReference>
<dbReference type="PANTHER" id="PTHR43133:SF8">
    <property type="entry name" value="RNA POLYMERASE SIGMA FACTOR HI_1459-RELATED"/>
    <property type="match status" value="1"/>
</dbReference>
<dbReference type="InterPro" id="IPR036388">
    <property type="entry name" value="WH-like_DNA-bd_sf"/>
</dbReference>
<dbReference type="NCBIfam" id="TIGR02937">
    <property type="entry name" value="sigma70-ECF"/>
    <property type="match status" value="1"/>
</dbReference>
<dbReference type="InterPro" id="IPR039425">
    <property type="entry name" value="RNA_pol_sigma-70-like"/>
</dbReference>
<evidence type="ECO:0000313" key="7">
    <source>
        <dbReference type="EMBL" id="MCO1654455.1"/>
    </source>
</evidence>
<evidence type="ECO:0000256" key="4">
    <source>
        <dbReference type="ARBA" id="ARBA00023125"/>
    </source>
</evidence>
<name>A0ABT0ZUU8_9PSEU</name>
<evidence type="ECO:0000256" key="1">
    <source>
        <dbReference type="ARBA" id="ARBA00010641"/>
    </source>
</evidence>
<accession>A0ABT0ZUU8</accession>
<evidence type="ECO:0000256" key="3">
    <source>
        <dbReference type="ARBA" id="ARBA00023082"/>
    </source>
</evidence>
<dbReference type="InterPro" id="IPR007627">
    <property type="entry name" value="RNA_pol_sigma70_r2"/>
</dbReference>
<dbReference type="PANTHER" id="PTHR43133">
    <property type="entry name" value="RNA POLYMERASE ECF-TYPE SIGMA FACTO"/>
    <property type="match status" value="1"/>
</dbReference>
<keyword evidence="5" id="KW-0804">Transcription</keyword>
<evidence type="ECO:0000313" key="8">
    <source>
        <dbReference type="Proteomes" id="UP001165283"/>
    </source>
</evidence>
<evidence type="ECO:0000256" key="2">
    <source>
        <dbReference type="ARBA" id="ARBA00023015"/>
    </source>
</evidence>
<dbReference type="SUPFAM" id="SSF88659">
    <property type="entry name" value="Sigma3 and sigma4 domains of RNA polymerase sigma factors"/>
    <property type="match status" value="1"/>
</dbReference>
<dbReference type="EMBL" id="JAGSOV010000011">
    <property type="protein sequence ID" value="MCO1654455.1"/>
    <property type="molecule type" value="Genomic_DNA"/>
</dbReference>
<keyword evidence="2" id="KW-0805">Transcription regulation</keyword>
<keyword evidence="4" id="KW-0238">DNA-binding</keyword>
<dbReference type="Proteomes" id="UP001165283">
    <property type="component" value="Unassembled WGS sequence"/>
</dbReference>
<dbReference type="InterPro" id="IPR014284">
    <property type="entry name" value="RNA_pol_sigma-70_dom"/>
</dbReference>
<protein>
    <submittedName>
        <fullName evidence="7">Sigma-70 family RNA polymerase sigma factor</fullName>
    </submittedName>
</protein>
<dbReference type="InterPro" id="IPR013325">
    <property type="entry name" value="RNA_pol_sigma_r2"/>
</dbReference>
<evidence type="ECO:0000259" key="6">
    <source>
        <dbReference type="Pfam" id="PF04542"/>
    </source>
</evidence>
<comment type="caution">
    <text evidence="7">The sequence shown here is derived from an EMBL/GenBank/DDBJ whole genome shotgun (WGS) entry which is preliminary data.</text>
</comment>
<gene>
    <name evidence="7" type="ORF">KDL28_05245</name>
</gene>
<evidence type="ECO:0000256" key="5">
    <source>
        <dbReference type="ARBA" id="ARBA00023163"/>
    </source>
</evidence>
<dbReference type="SUPFAM" id="SSF88946">
    <property type="entry name" value="Sigma2 domain of RNA polymerase sigma factors"/>
    <property type="match status" value="1"/>
</dbReference>
<dbReference type="Pfam" id="PF04542">
    <property type="entry name" value="Sigma70_r2"/>
    <property type="match status" value="1"/>
</dbReference>
<dbReference type="RefSeq" id="WP_252436073.1">
    <property type="nucleotide sequence ID" value="NZ_JAGSOV010000011.1"/>
</dbReference>
<keyword evidence="8" id="KW-1185">Reference proteome</keyword>
<proteinExistence type="inferred from homology"/>
<feature type="domain" description="RNA polymerase sigma-70 region 2" evidence="6">
    <location>
        <begin position="31"/>
        <end position="95"/>
    </location>
</feature>
<reference evidence="7" key="1">
    <citation type="submission" date="2021-04" db="EMBL/GenBank/DDBJ databases">
        <title>Pseudonocardia sp. nov., isolated from sandy soil of mangrove forest.</title>
        <authorList>
            <person name="Zan Z."/>
            <person name="Huang R."/>
            <person name="Liu W."/>
        </authorList>
    </citation>
    <scope>NUCLEOTIDE SEQUENCE</scope>
    <source>
        <strain evidence="7">S2-4</strain>
    </source>
</reference>